<evidence type="ECO:0000256" key="5">
    <source>
        <dbReference type="RuleBase" id="RU003919"/>
    </source>
</evidence>
<comment type="function">
    <text evidence="4 6">One of the primary rRNA binding proteins, it binds directly to 16S rRNA where it helps nucleate assembly of the platform of the 30S subunit by binding and bridging several RNA helices of the 16S rRNA.</text>
</comment>
<comment type="subunit">
    <text evidence="3 4">Part of the 30S ribosomal subunit. Forms a bridge to the 50S subunit in the 70S ribosome, contacting the 23S rRNA.</text>
</comment>
<proteinExistence type="inferred from homology"/>
<accession>A0A916YK76</accession>
<dbReference type="Gene3D" id="1.10.287.10">
    <property type="entry name" value="S15/NS1, RNA-binding"/>
    <property type="match status" value="1"/>
</dbReference>
<dbReference type="NCBIfam" id="TIGR00952">
    <property type="entry name" value="S15_bact"/>
    <property type="match status" value="1"/>
</dbReference>
<name>A0A916YK76_9BACT</name>
<dbReference type="GO" id="GO:0006412">
    <property type="term" value="P:translation"/>
    <property type="evidence" value="ECO:0007669"/>
    <property type="project" value="UniProtKB-UniRule"/>
</dbReference>
<dbReference type="Pfam" id="PF00312">
    <property type="entry name" value="Ribosomal_S15"/>
    <property type="match status" value="1"/>
</dbReference>
<reference evidence="7" key="1">
    <citation type="journal article" date="2014" name="Int. J. Syst. Evol. Microbiol.">
        <title>Complete genome sequence of Corynebacterium casei LMG S-19264T (=DSM 44701T), isolated from a smear-ripened cheese.</title>
        <authorList>
            <consortium name="US DOE Joint Genome Institute (JGI-PGF)"/>
            <person name="Walter F."/>
            <person name="Albersmeier A."/>
            <person name="Kalinowski J."/>
            <person name="Ruckert C."/>
        </authorList>
    </citation>
    <scope>NUCLEOTIDE SEQUENCE</scope>
    <source>
        <strain evidence="7">CGMCC 1.15958</strain>
    </source>
</reference>
<comment type="caution">
    <text evidence="7">The sequence shown here is derived from an EMBL/GenBank/DDBJ whole genome shotgun (WGS) entry which is preliminary data.</text>
</comment>
<evidence type="ECO:0000256" key="2">
    <source>
        <dbReference type="ARBA" id="ARBA00023274"/>
    </source>
</evidence>
<dbReference type="GO" id="GO:0022627">
    <property type="term" value="C:cytosolic small ribosomal subunit"/>
    <property type="evidence" value="ECO:0007669"/>
    <property type="project" value="TreeGrafter"/>
</dbReference>
<keyword evidence="4 6" id="KW-0694">RNA-binding</keyword>
<keyword evidence="2 4" id="KW-0687">Ribonucleoprotein</keyword>
<dbReference type="Gene3D" id="6.10.250.3130">
    <property type="match status" value="1"/>
</dbReference>
<dbReference type="PANTHER" id="PTHR23321:SF26">
    <property type="entry name" value="SMALL RIBOSOMAL SUBUNIT PROTEIN US15M"/>
    <property type="match status" value="1"/>
</dbReference>
<comment type="similarity">
    <text evidence="4 5">Belongs to the universal ribosomal protein uS15 family.</text>
</comment>
<evidence type="ECO:0000256" key="4">
    <source>
        <dbReference type="HAMAP-Rule" id="MF_01343"/>
    </source>
</evidence>
<organism evidence="7 8">
    <name type="scientific">Emticicia aquatilis</name>
    <dbReference type="NCBI Taxonomy" id="1537369"/>
    <lineage>
        <taxon>Bacteria</taxon>
        <taxon>Pseudomonadati</taxon>
        <taxon>Bacteroidota</taxon>
        <taxon>Cytophagia</taxon>
        <taxon>Cytophagales</taxon>
        <taxon>Leadbetterellaceae</taxon>
        <taxon>Emticicia</taxon>
    </lineage>
</organism>
<keyword evidence="8" id="KW-1185">Reference proteome</keyword>
<evidence type="ECO:0000256" key="3">
    <source>
        <dbReference type="ARBA" id="ARBA00064542"/>
    </source>
</evidence>
<dbReference type="InterPro" id="IPR009068">
    <property type="entry name" value="uS15_NS1_RNA-bd_sf"/>
</dbReference>
<dbReference type="Proteomes" id="UP000609064">
    <property type="component" value="Unassembled WGS sequence"/>
</dbReference>
<keyword evidence="1 4" id="KW-0689">Ribosomal protein</keyword>
<evidence type="ECO:0000313" key="8">
    <source>
        <dbReference type="Proteomes" id="UP000609064"/>
    </source>
</evidence>
<evidence type="ECO:0000313" key="7">
    <source>
        <dbReference type="EMBL" id="GGD49263.1"/>
    </source>
</evidence>
<dbReference type="RefSeq" id="WP_188765111.1">
    <property type="nucleotide sequence ID" value="NZ_BMKK01000002.1"/>
</dbReference>
<dbReference type="PROSITE" id="PS00362">
    <property type="entry name" value="RIBOSOMAL_S15"/>
    <property type="match status" value="1"/>
</dbReference>
<dbReference type="InterPro" id="IPR000589">
    <property type="entry name" value="Ribosomal_uS15"/>
</dbReference>
<dbReference type="GO" id="GO:0003735">
    <property type="term" value="F:structural constituent of ribosome"/>
    <property type="evidence" value="ECO:0007669"/>
    <property type="project" value="InterPro"/>
</dbReference>
<evidence type="ECO:0000256" key="6">
    <source>
        <dbReference type="RuleBase" id="RU004524"/>
    </source>
</evidence>
<comment type="function">
    <text evidence="4">Forms an intersubunit bridge (bridge B4) with the 23S rRNA of the 50S subunit in the ribosome.</text>
</comment>
<dbReference type="AlphaFoldDB" id="A0A916YK76"/>
<dbReference type="SUPFAM" id="SSF47060">
    <property type="entry name" value="S15/NS1 RNA-binding domain"/>
    <property type="match status" value="1"/>
</dbReference>
<evidence type="ECO:0000256" key="1">
    <source>
        <dbReference type="ARBA" id="ARBA00022980"/>
    </source>
</evidence>
<dbReference type="SMART" id="SM01387">
    <property type="entry name" value="Ribosomal_S15"/>
    <property type="match status" value="1"/>
</dbReference>
<reference evidence="7" key="2">
    <citation type="submission" date="2020-09" db="EMBL/GenBank/DDBJ databases">
        <authorList>
            <person name="Sun Q."/>
            <person name="Zhou Y."/>
        </authorList>
    </citation>
    <scope>NUCLEOTIDE SEQUENCE</scope>
    <source>
        <strain evidence="7">CGMCC 1.15958</strain>
    </source>
</reference>
<sequence length="91" mass="10572">MYLTTEKKEEIFAAKGFQKKATDTGSAESQIALFTFRIAHLTEHLKSHKHDYSTRAGLLKLVGKRRRLLDYLYKTDITRYRAIIAELGIRK</sequence>
<protein>
    <recommendedName>
        <fullName evidence="4">Small ribosomal subunit protein uS15</fullName>
    </recommendedName>
</protein>
<keyword evidence="4 6" id="KW-0699">rRNA-binding</keyword>
<dbReference type="HAMAP" id="MF_01343_B">
    <property type="entry name" value="Ribosomal_uS15_B"/>
    <property type="match status" value="1"/>
</dbReference>
<dbReference type="EMBL" id="BMKK01000002">
    <property type="protein sequence ID" value="GGD49263.1"/>
    <property type="molecule type" value="Genomic_DNA"/>
</dbReference>
<dbReference type="InterPro" id="IPR005290">
    <property type="entry name" value="Ribosomal_uS15_bac-type"/>
</dbReference>
<gene>
    <name evidence="4 7" type="primary">rpsO</name>
    <name evidence="7" type="ORF">GCM10011514_11820</name>
</gene>
<dbReference type="FunFam" id="1.10.287.10:FF:000002">
    <property type="entry name" value="30S ribosomal protein S15"/>
    <property type="match status" value="1"/>
</dbReference>
<dbReference type="CDD" id="cd00353">
    <property type="entry name" value="Ribosomal_S15p_S13e"/>
    <property type="match status" value="1"/>
</dbReference>
<dbReference type="GO" id="GO:0019843">
    <property type="term" value="F:rRNA binding"/>
    <property type="evidence" value="ECO:0007669"/>
    <property type="project" value="UniProtKB-UniRule"/>
</dbReference>
<dbReference type="PANTHER" id="PTHR23321">
    <property type="entry name" value="RIBOSOMAL PROTEIN S15, BACTERIAL AND ORGANELLAR"/>
    <property type="match status" value="1"/>
</dbReference>